<evidence type="ECO:0000313" key="1">
    <source>
        <dbReference type="EMBL" id="SDK45095.1"/>
    </source>
</evidence>
<evidence type="ECO:0000313" key="2">
    <source>
        <dbReference type="Proteomes" id="UP000198803"/>
    </source>
</evidence>
<organism evidence="1 2">
    <name type="scientific">Bradyrhizobium ottawaense</name>
    <dbReference type="NCBI Taxonomy" id="931866"/>
    <lineage>
        <taxon>Bacteria</taxon>
        <taxon>Pseudomonadati</taxon>
        <taxon>Pseudomonadota</taxon>
        <taxon>Alphaproteobacteria</taxon>
        <taxon>Hyphomicrobiales</taxon>
        <taxon>Nitrobacteraceae</taxon>
        <taxon>Bradyrhizobium</taxon>
    </lineage>
</organism>
<dbReference type="EMBL" id="LT629693">
    <property type="protein sequence ID" value="SDK45095.1"/>
    <property type="molecule type" value="Genomic_DNA"/>
</dbReference>
<gene>
    <name evidence="1" type="ORF">SAMN05444163_8141</name>
</gene>
<dbReference type="Proteomes" id="UP000198803">
    <property type="component" value="Chromosome I"/>
</dbReference>
<name>A0ABY0QHF3_9BRAD</name>
<sequence length="59" mass="6596">MKSKASPTLYVVWALSKPGPQWRAVCEPRPRAELILVVRDQWVKGRMAVIRPAPIAEAA</sequence>
<reference evidence="1 2" key="1">
    <citation type="submission" date="2016-10" db="EMBL/GenBank/DDBJ databases">
        <authorList>
            <person name="Varghese N."/>
            <person name="Submissions S."/>
        </authorList>
    </citation>
    <scope>NUCLEOTIDE SEQUENCE [LARGE SCALE GENOMIC DNA]</scope>
    <source>
        <strain evidence="1 2">GAS524</strain>
    </source>
</reference>
<proteinExistence type="predicted"/>
<protein>
    <submittedName>
        <fullName evidence="1">Uncharacterized protein</fullName>
    </submittedName>
</protein>
<keyword evidence="2" id="KW-1185">Reference proteome</keyword>
<accession>A0ABY0QHF3</accession>